<dbReference type="Pfam" id="PF00512">
    <property type="entry name" value="HisKA"/>
    <property type="match status" value="1"/>
</dbReference>
<keyword evidence="6" id="KW-1185">Reference proteome</keyword>
<keyword evidence="5" id="KW-0418">Kinase</keyword>
<dbReference type="PROSITE" id="PS50109">
    <property type="entry name" value="HIS_KIN"/>
    <property type="match status" value="1"/>
</dbReference>
<evidence type="ECO:0000313" key="6">
    <source>
        <dbReference type="Proteomes" id="UP000006512"/>
    </source>
</evidence>
<organism evidence="5 6">
    <name type="scientific">Asticcacaulis biprosthecium C19</name>
    <dbReference type="NCBI Taxonomy" id="715226"/>
    <lineage>
        <taxon>Bacteria</taxon>
        <taxon>Pseudomonadati</taxon>
        <taxon>Pseudomonadota</taxon>
        <taxon>Alphaproteobacteria</taxon>
        <taxon>Caulobacterales</taxon>
        <taxon>Caulobacteraceae</taxon>
        <taxon>Asticcacaulis</taxon>
    </lineage>
</organism>
<evidence type="ECO:0000259" key="4">
    <source>
        <dbReference type="PROSITE" id="PS50109"/>
    </source>
</evidence>
<dbReference type="Gene3D" id="3.30.565.10">
    <property type="entry name" value="Histidine kinase-like ATPase, C-terminal domain"/>
    <property type="match status" value="1"/>
</dbReference>
<dbReference type="SUPFAM" id="SSF55874">
    <property type="entry name" value="ATPase domain of HSP90 chaperone/DNA topoisomerase II/histidine kinase"/>
    <property type="match status" value="1"/>
</dbReference>
<keyword evidence="5" id="KW-0808">Transferase</keyword>
<dbReference type="PRINTS" id="PR00344">
    <property type="entry name" value="BCTRLSENSOR"/>
</dbReference>
<evidence type="ECO:0000256" key="1">
    <source>
        <dbReference type="ARBA" id="ARBA00000085"/>
    </source>
</evidence>
<name>F4QNX9_9CAUL</name>
<comment type="catalytic activity">
    <reaction evidence="1">
        <text>ATP + protein L-histidine = ADP + protein N-phospho-L-histidine.</text>
        <dbReference type="EC" id="2.7.13.3"/>
    </reaction>
</comment>
<reference evidence="6" key="1">
    <citation type="submission" date="2011-03" db="EMBL/GenBank/DDBJ databases">
        <title>Draft genome sequence of Brevundimonas diminuta.</title>
        <authorList>
            <person name="Brown P.J.B."/>
            <person name="Buechlein A."/>
            <person name="Hemmerich C."/>
            <person name="Brun Y.V."/>
        </authorList>
    </citation>
    <scope>NUCLEOTIDE SEQUENCE [LARGE SCALE GENOMIC DNA]</scope>
    <source>
        <strain evidence="6">C19</strain>
    </source>
</reference>
<accession>F4QNX9</accession>
<dbReference type="InterPro" id="IPR005467">
    <property type="entry name" value="His_kinase_dom"/>
</dbReference>
<dbReference type="EMBL" id="GL883078">
    <property type="protein sequence ID" value="EGF91037.1"/>
    <property type="molecule type" value="Genomic_DNA"/>
</dbReference>
<dbReference type="PANTHER" id="PTHR43547">
    <property type="entry name" value="TWO-COMPONENT HISTIDINE KINASE"/>
    <property type="match status" value="1"/>
</dbReference>
<keyword evidence="3" id="KW-0597">Phosphoprotein</keyword>
<dbReference type="EC" id="2.7.13.3" evidence="2"/>
<dbReference type="InterPro" id="IPR003594">
    <property type="entry name" value="HATPase_dom"/>
</dbReference>
<gene>
    <name evidence="5" type="ORF">ABI_24500</name>
</gene>
<dbReference type="OrthoDB" id="9795133at2"/>
<dbReference type="SUPFAM" id="SSF47384">
    <property type="entry name" value="Homodimeric domain of signal transducing histidine kinase"/>
    <property type="match status" value="1"/>
</dbReference>
<sequence>MQLVDFIRGNTAPIIADWESYAQSMVPAGDHMGPLAIRDHIHQILDFIVCDIESAQTERQRTDKSHGAGADAHHPSAAEIHASLRYDGGFNMAQMVSEYRALRASVTKRWLASAPIITAEHVDALVRFNEAIDQALTESIRDYSQKMDLSRNLFLGILSHDLRNPLGAISMSAQLTLKLGALSETQTILQSQVVDSAHRASEIVDNLLDLTRARLGSGLPIVRQPMDMGHLAHRLVDEMRVLHPKREFALKVTGDLSGDWDKARIGQVFSNLIGNAVQYGFMGTPITIRVEGLAQTVAVSVHNEGVPIASAAQRTIFNALTRAPSTAPTATQSASTNLGLGLYITKEIVEAHGGTIAFTSTETDGTVFRISFPRLADGVSV</sequence>
<evidence type="ECO:0000313" key="5">
    <source>
        <dbReference type="EMBL" id="EGF91037.1"/>
    </source>
</evidence>
<dbReference type="AlphaFoldDB" id="F4QNX9"/>
<dbReference type="SMART" id="SM00387">
    <property type="entry name" value="HATPase_c"/>
    <property type="match status" value="1"/>
</dbReference>
<dbReference type="InterPro" id="IPR004358">
    <property type="entry name" value="Sig_transdc_His_kin-like_C"/>
</dbReference>
<dbReference type="RefSeq" id="WP_006273223.1">
    <property type="nucleotide sequence ID" value="NZ_GL883078.1"/>
</dbReference>
<dbReference type="CDD" id="cd00075">
    <property type="entry name" value="HATPase"/>
    <property type="match status" value="1"/>
</dbReference>
<dbReference type="SMART" id="SM00388">
    <property type="entry name" value="HisKA"/>
    <property type="match status" value="1"/>
</dbReference>
<dbReference type="CDD" id="cd00082">
    <property type="entry name" value="HisKA"/>
    <property type="match status" value="1"/>
</dbReference>
<dbReference type="InterPro" id="IPR036097">
    <property type="entry name" value="HisK_dim/P_sf"/>
</dbReference>
<dbReference type="eggNOG" id="COG2205">
    <property type="taxonomic scope" value="Bacteria"/>
</dbReference>
<dbReference type="HOGENOM" id="CLU_000445_114_44_5"/>
<dbReference type="PANTHER" id="PTHR43547:SF2">
    <property type="entry name" value="HYBRID SIGNAL TRANSDUCTION HISTIDINE KINASE C"/>
    <property type="match status" value="1"/>
</dbReference>
<dbReference type="Pfam" id="PF02518">
    <property type="entry name" value="HATPase_c"/>
    <property type="match status" value="1"/>
</dbReference>
<proteinExistence type="predicted"/>
<evidence type="ECO:0000256" key="3">
    <source>
        <dbReference type="ARBA" id="ARBA00022553"/>
    </source>
</evidence>
<dbReference type="InterPro" id="IPR003661">
    <property type="entry name" value="HisK_dim/P_dom"/>
</dbReference>
<protein>
    <recommendedName>
        <fullName evidence="2">histidine kinase</fullName>
        <ecNumber evidence="2">2.7.13.3</ecNumber>
    </recommendedName>
</protein>
<dbReference type="InterPro" id="IPR036890">
    <property type="entry name" value="HATPase_C_sf"/>
</dbReference>
<dbReference type="STRING" id="715226.ABI_24500"/>
<dbReference type="GO" id="GO:0000155">
    <property type="term" value="F:phosphorelay sensor kinase activity"/>
    <property type="evidence" value="ECO:0007669"/>
    <property type="project" value="InterPro"/>
</dbReference>
<dbReference type="Gene3D" id="1.10.287.130">
    <property type="match status" value="1"/>
</dbReference>
<feature type="domain" description="Histidine kinase" evidence="4">
    <location>
        <begin position="157"/>
        <end position="376"/>
    </location>
</feature>
<dbReference type="Proteomes" id="UP000006512">
    <property type="component" value="Unassembled WGS sequence"/>
</dbReference>
<evidence type="ECO:0000256" key="2">
    <source>
        <dbReference type="ARBA" id="ARBA00012438"/>
    </source>
</evidence>